<accession>A0A9W4GZ30</accession>
<protein>
    <submittedName>
        <fullName evidence="2">Uncharacterized protein</fullName>
    </submittedName>
</protein>
<dbReference type="EMBL" id="CAJVAX010000001">
    <property type="protein sequence ID" value="CAG7606461.1"/>
    <property type="molecule type" value="Genomic_DNA"/>
</dbReference>
<name>A0A9W4GZ30_9ACTN</name>
<keyword evidence="3" id="KW-1185">Reference proteome</keyword>
<feature type="compositionally biased region" description="Basic residues" evidence="1">
    <location>
        <begin position="1"/>
        <end position="22"/>
    </location>
</feature>
<reference evidence="2" key="1">
    <citation type="submission" date="2021-06" db="EMBL/GenBank/DDBJ databases">
        <authorList>
            <person name="Arsene-Ploetze F."/>
        </authorList>
    </citation>
    <scope>NUCLEOTIDE SEQUENCE</scope>
    <source>
        <strain evidence="2">SBRY1</strain>
    </source>
</reference>
<evidence type="ECO:0000256" key="1">
    <source>
        <dbReference type="SAM" id="MobiDB-lite"/>
    </source>
</evidence>
<comment type="caution">
    <text evidence="2">The sequence shown here is derived from an EMBL/GenBank/DDBJ whole genome shotgun (WGS) entry which is preliminary data.</text>
</comment>
<dbReference type="Proteomes" id="UP001153328">
    <property type="component" value="Unassembled WGS sequence"/>
</dbReference>
<gene>
    <name evidence="2" type="ORF">SBRY_10934</name>
</gene>
<dbReference type="AlphaFoldDB" id="A0A9W4GZ30"/>
<sequence>MARLRRRAGLHHVVDRHRTRRRDHQDRLTLAGHLLLRAAAAWPKATGRGPQREPHHPFAVPVTRDRRTRTCVLASGSSAPADPSPPPAWSAPSRCAQD</sequence>
<feature type="region of interest" description="Disordered" evidence="1">
    <location>
        <begin position="73"/>
        <end position="98"/>
    </location>
</feature>
<evidence type="ECO:0000313" key="2">
    <source>
        <dbReference type="EMBL" id="CAG7606461.1"/>
    </source>
</evidence>
<feature type="region of interest" description="Disordered" evidence="1">
    <location>
        <begin position="1"/>
        <end position="24"/>
    </location>
</feature>
<evidence type="ECO:0000313" key="3">
    <source>
        <dbReference type="Proteomes" id="UP001153328"/>
    </source>
</evidence>
<organism evidence="2 3">
    <name type="scientific">Actinacidiphila bryophytorum</name>
    <dbReference type="NCBI Taxonomy" id="1436133"/>
    <lineage>
        <taxon>Bacteria</taxon>
        <taxon>Bacillati</taxon>
        <taxon>Actinomycetota</taxon>
        <taxon>Actinomycetes</taxon>
        <taxon>Kitasatosporales</taxon>
        <taxon>Streptomycetaceae</taxon>
        <taxon>Actinacidiphila</taxon>
    </lineage>
</organism>
<proteinExistence type="predicted"/>